<gene>
    <name evidence="3" type="ORF">G6F64_009685</name>
</gene>
<evidence type="ECO:0000256" key="2">
    <source>
        <dbReference type="SAM" id="MobiDB-lite"/>
    </source>
</evidence>
<sequence>MTTSTANEYWQSKVTRKIVNQFKLSNISQDKQCFVINAALKGQRSLYEQDLKWKVTRKEDGNCEVELASRLGSLTVYKVSSDQTTTLQQEWMENSVRHYQDLFDLNSALSARLNDVKELYDESKRNLKDIQARYAETYFTNLNKYTQLLNAKKAKIRKLLGTDEEKNVTIDHLQIRKRPNENTESQLPKMRSKKQKITKASSQPLYVKPKRFNVITSSLSSHLRKEDRDKSENEDEDDIEVSDSDLEDDLFTQTSSQLPSQLIPLTQPQPVPQEQLELTDKVPALPKTPSLPSSLLPTDLSEIPQLSLPISEHDPSERLTATDFDKLFFDTDDEEEALLFTKTS</sequence>
<comment type="caution">
    <text evidence="3">The sequence shown here is derived from an EMBL/GenBank/DDBJ whole genome shotgun (WGS) entry which is preliminary data.</text>
</comment>
<dbReference type="OrthoDB" id="2265439at2759"/>
<keyword evidence="4" id="KW-1185">Reference proteome</keyword>
<evidence type="ECO:0008006" key="5">
    <source>
        <dbReference type="Google" id="ProtNLM"/>
    </source>
</evidence>
<feature type="coiled-coil region" evidence="1">
    <location>
        <begin position="106"/>
        <end position="133"/>
    </location>
</feature>
<accession>A0A9P6X2P7</accession>
<proteinExistence type="predicted"/>
<evidence type="ECO:0000256" key="1">
    <source>
        <dbReference type="SAM" id="Coils"/>
    </source>
</evidence>
<dbReference type="Proteomes" id="UP000716291">
    <property type="component" value="Unassembled WGS sequence"/>
</dbReference>
<evidence type="ECO:0000313" key="4">
    <source>
        <dbReference type="Proteomes" id="UP000716291"/>
    </source>
</evidence>
<feature type="region of interest" description="Disordered" evidence="2">
    <location>
        <begin position="173"/>
        <end position="202"/>
    </location>
</feature>
<dbReference type="EMBL" id="JAANQT010001818">
    <property type="protein sequence ID" value="KAG1303879.1"/>
    <property type="molecule type" value="Genomic_DNA"/>
</dbReference>
<protein>
    <recommendedName>
        <fullName evidence="5">DNA repair protein XRCC4</fullName>
    </recommendedName>
</protein>
<evidence type="ECO:0000313" key="3">
    <source>
        <dbReference type="EMBL" id="KAG1303879.1"/>
    </source>
</evidence>
<feature type="compositionally biased region" description="Acidic residues" evidence="2">
    <location>
        <begin position="232"/>
        <end position="245"/>
    </location>
</feature>
<reference evidence="3" key="1">
    <citation type="journal article" date="2020" name="Microb. Genom.">
        <title>Genetic diversity of clinical and environmental Mucorales isolates obtained from an investigation of mucormycosis cases among solid organ transplant recipients.</title>
        <authorList>
            <person name="Nguyen M.H."/>
            <person name="Kaul D."/>
            <person name="Muto C."/>
            <person name="Cheng S.J."/>
            <person name="Richter R.A."/>
            <person name="Bruno V.M."/>
            <person name="Liu G."/>
            <person name="Beyhan S."/>
            <person name="Sundermann A.J."/>
            <person name="Mounaud S."/>
            <person name="Pasculle A.W."/>
            <person name="Nierman W.C."/>
            <person name="Driscoll E."/>
            <person name="Cumbie R."/>
            <person name="Clancy C.J."/>
            <person name="Dupont C.L."/>
        </authorList>
    </citation>
    <scope>NUCLEOTIDE SEQUENCE</scope>
    <source>
        <strain evidence="3">GL11</strain>
    </source>
</reference>
<feature type="region of interest" description="Disordered" evidence="2">
    <location>
        <begin position="218"/>
        <end position="245"/>
    </location>
</feature>
<name>A0A9P6X2P7_RHIOR</name>
<dbReference type="AlphaFoldDB" id="A0A9P6X2P7"/>
<organism evidence="3 4">
    <name type="scientific">Rhizopus oryzae</name>
    <name type="common">Mucormycosis agent</name>
    <name type="synonym">Rhizopus arrhizus var. delemar</name>
    <dbReference type="NCBI Taxonomy" id="64495"/>
    <lineage>
        <taxon>Eukaryota</taxon>
        <taxon>Fungi</taxon>
        <taxon>Fungi incertae sedis</taxon>
        <taxon>Mucoromycota</taxon>
        <taxon>Mucoromycotina</taxon>
        <taxon>Mucoromycetes</taxon>
        <taxon>Mucorales</taxon>
        <taxon>Mucorineae</taxon>
        <taxon>Rhizopodaceae</taxon>
        <taxon>Rhizopus</taxon>
    </lineage>
</organism>
<keyword evidence="1" id="KW-0175">Coiled coil</keyword>